<dbReference type="PANTHER" id="PTHR34216">
    <property type="match status" value="1"/>
</dbReference>
<dbReference type="CDD" id="cd10973">
    <property type="entry name" value="CE4_DAC_u4_5s"/>
    <property type="match status" value="1"/>
</dbReference>
<sequence>MNRNVVRLAIVAGLFCAWPSLASVILQYHHVSEDTPASTSVTPTQFAEQMAYLADNDFNVVPLNDVIDAVRQRRVLPPKTVAITFDDGYQNVADNAHPILRRHRFPYTLFVSVAPIEQNYGEMLDWNALRALSRDGATIANHSYAHDHLIRRLDGETQAVWLDRIEADIRQTEAAIEREIGYSVRQLAYPYGEFNQALRARLASMDYVGIGQHSGAAGPYSSLTAIPRYPVAGPYADMSALKVKLHSLNMPVTGLEGEESQLVDRDRPTLTVTLDGDDVRTDALMCYIQGQGGKAPTWLNDHSFSIQADLPLPAGRSRYNCTAPSKTSGGYYWFSQPWVQARADGSWPEE</sequence>
<organism evidence="5 6">
    <name type="scientific">Ferrimonas sediminum</name>
    <dbReference type="NCBI Taxonomy" id="718193"/>
    <lineage>
        <taxon>Bacteria</taxon>
        <taxon>Pseudomonadati</taxon>
        <taxon>Pseudomonadota</taxon>
        <taxon>Gammaproteobacteria</taxon>
        <taxon>Alteromonadales</taxon>
        <taxon>Ferrimonadaceae</taxon>
        <taxon>Ferrimonas</taxon>
    </lineage>
</organism>
<dbReference type="InterPro" id="IPR011330">
    <property type="entry name" value="Glyco_hydro/deAcase_b/a-brl"/>
</dbReference>
<feature type="signal peptide" evidence="3">
    <location>
        <begin position="1"/>
        <end position="22"/>
    </location>
</feature>
<feature type="domain" description="NodB homology" evidence="4">
    <location>
        <begin position="79"/>
        <end position="282"/>
    </location>
</feature>
<dbReference type="InterPro" id="IPR051398">
    <property type="entry name" value="Polysacch_Deacetylase"/>
</dbReference>
<keyword evidence="2 3" id="KW-0732">Signal</keyword>
<dbReference type="PROSITE" id="PS51677">
    <property type="entry name" value="NODB"/>
    <property type="match status" value="1"/>
</dbReference>
<dbReference type="AlphaFoldDB" id="A0A1G8ZKD9"/>
<dbReference type="EMBL" id="FNEM01000020">
    <property type="protein sequence ID" value="SDK15498.1"/>
    <property type="molecule type" value="Genomic_DNA"/>
</dbReference>
<reference evidence="6" key="1">
    <citation type="submission" date="2016-10" db="EMBL/GenBank/DDBJ databases">
        <authorList>
            <person name="Varghese N."/>
            <person name="Submissions S."/>
        </authorList>
    </citation>
    <scope>NUCLEOTIDE SEQUENCE [LARGE SCALE GENOMIC DNA]</scope>
    <source>
        <strain evidence="6">DSM 23317</strain>
    </source>
</reference>
<dbReference type="InterPro" id="IPR002509">
    <property type="entry name" value="NODB_dom"/>
</dbReference>
<feature type="chain" id="PRO_5011597795" evidence="3">
    <location>
        <begin position="23"/>
        <end position="350"/>
    </location>
</feature>
<gene>
    <name evidence="5" type="ORF">SAMN04488540_12037</name>
</gene>
<comment type="subcellular location">
    <subcellularLocation>
        <location evidence="1">Secreted</location>
    </subcellularLocation>
</comment>
<dbReference type="GO" id="GO:0005975">
    <property type="term" value="P:carbohydrate metabolic process"/>
    <property type="evidence" value="ECO:0007669"/>
    <property type="project" value="InterPro"/>
</dbReference>
<evidence type="ECO:0000313" key="6">
    <source>
        <dbReference type="Proteomes" id="UP000199527"/>
    </source>
</evidence>
<dbReference type="SUPFAM" id="SSF88713">
    <property type="entry name" value="Glycoside hydrolase/deacetylase"/>
    <property type="match status" value="1"/>
</dbReference>
<keyword evidence="6" id="KW-1185">Reference proteome</keyword>
<dbReference type="Gene3D" id="3.20.20.370">
    <property type="entry name" value="Glycoside hydrolase/deacetylase"/>
    <property type="match status" value="1"/>
</dbReference>
<dbReference type="Proteomes" id="UP000199527">
    <property type="component" value="Unassembled WGS sequence"/>
</dbReference>
<name>A0A1G8ZKD9_9GAMM</name>
<evidence type="ECO:0000313" key="5">
    <source>
        <dbReference type="EMBL" id="SDK15498.1"/>
    </source>
</evidence>
<dbReference type="OrthoDB" id="9814639at2"/>
<accession>A0A1G8ZKD9</accession>
<dbReference type="RefSeq" id="WP_090367786.1">
    <property type="nucleotide sequence ID" value="NZ_FNEM01000020.1"/>
</dbReference>
<evidence type="ECO:0000259" key="4">
    <source>
        <dbReference type="PROSITE" id="PS51677"/>
    </source>
</evidence>
<proteinExistence type="predicted"/>
<evidence type="ECO:0000256" key="3">
    <source>
        <dbReference type="SAM" id="SignalP"/>
    </source>
</evidence>
<dbReference type="GO" id="GO:0016810">
    <property type="term" value="F:hydrolase activity, acting on carbon-nitrogen (but not peptide) bonds"/>
    <property type="evidence" value="ECO:0007669"/>
    <property type="project" value="InterPro"/>
</dbReference>
<evidence type="ECO:0000256" key="2">
    <source>
        <dbReference type="ARBA" id="ARBA00022729"/>
    </source>
</evidence>
<dbReference type="GO" id="GO:0005576">
    <property type="term" value="C:extracellular region"/>
    <property type="evidence" value="ECO:0007669"/>
    <property type="project" value="UniProtKB-SubCell"/>
</dbReference>
<dbReference type="PANTHER" id="PTHR34216:SF3">
    <property type="entry name" value="POLY-BETA-1,6-N-ACETYL-D-GLUCOSAMINE N-DEACETYLASE"/>
    <property type="match status" value="1"/>
</dbReference>
<evidence type="ECO:0000256" key="1">
    <source>
        <dbReference type="ARBA" id="ARBA00004613"/>
    </source>
</evidence>
<dbReference type="Pfam" id="PF01522">
    <property type="entry name" value="Polysacc_deac_1"/>
    <property type="match status" value="1"/>
</dbReference>
<protein>
    <submittedName>
        <fullName evidence="5">Peptidoglycan/xylan/chitin deacetylase, PgdA/CDA1 family</fullName>
    </submittedName>
</protein>